<dbReference type="Proteomes" id="UP001064048">
    <property type="component" value="Chromosome 19"/>
</dbReference>
<name>A0ACC0JN56_CHOFU</name>
<keyword evidence="2" id="KW-1185">Reference proteome</keyword>
<reference evidence="1 2" key="1">
    <citation type="journal article" date="2022" name="Genome Biol. Evol.">
        <title>The Spruce Budworm Genome: Reconstructing the Evolutionary History of Antifreeze Proteins.</title>
        <authorList>
            <person name="Beliveau C."/>
            <person name="Gagne P."/>
            <person name="Picq S."/>
            <person name="Vernygora O."/>
            <person name="Keeling C.I."/>
            <person name="Pinkney K."/>
            <person name="Doucet D."/>
            <person name="Wen F."/>
            <person name="Johnston J.S."/>
            <person name="Maaroufi H."/>
            <person name="Boyle B."/>
            <person name="Laroche J."/>
            <person name="Dewar K."/>
            <person name="Juretic N."/>
            <person name="Blackburn G."/>
            <person name="Nisole A."/>
            <person name="Brunet B."/>
            <person name="Brandao M."/>
            <person name="Lumley L."/>
            <person name="Duan J."/>
            <person name="Quan G."/>
            <person name="Lucarotti C.J."/>
            <person name="Roe A.D."/>
            <person name="Sperling F.A.H."/>
            <person name="Levesque R.C."/>
            <person name="Cusson M."/>
        </authorList>
    </citation>
    <scope>NUCLEOTIDE SEQUENCE [LARGE SCALE GENOMIC DNA]</scope>
    <source>
        <strain evidence="1">Glfc:IPQL:Cfum</strain>
    </source>
</reference>
<evidence type="ECO:0000313" key="1">
    <source>
        <dbReference type="EMBL" id="KAI8425595.1"/>
    </source>
</evidence>
<protein>
    <submittedName>
        <fullName evidence="1">Uncharacterized protein</fullName>
    </submittedName>
</protein>
<sequence>MLYAVRQRFRKDIIAKKNAPQETWQKNVNEHYDVASSVFKRKPIIINIPGLTMKSKILVKLSWGPEPALNSTPGGAAKPPLLNSFELDRCLDREESGRWGGEAARRRRRSSPPRRASPPRDHEPLALARASAPTSPNAGSAHSSPAPVSPAGSAAGARSPLPLVAPDLLAMQLLDQHSQLQALMKQRLFHQHQMQKQHMSSEAAKRQLEQSRLQDQINLNLLSQSHLPPPDASPGSLGAQLGAQQQQLVQQLQAVQRQYLMHGPLSVPPNAPPGLMLWGSEMEEHPLFGRGVCKWPGCDALADDYPAFLKHLEAAHTLDDRSAAQARVQMQVVAQLELQLRRERDRLAAMMRHLHAARDSGHHPPKHPHGNCQHHGDSNITNNNTVIIVIIFNRNNNIIVIVVVVFVVIKMIIILININIVVNVVIVIVIIIITITIIFTIIIIIIVIVVLTGATNEGASPGPVRRRVSDKSGVTIAGEIQRNREFYKTADVRPPFTYASLIRQSIIESPDKQLTLNEIYNWFQTTFCYFRRNAATWKNAVRHNLSLHKCFMRVENVKGAVWTVDEVEFYKRRPQRAAHAPPPPIHAGYGPRLHDQFFVDYTNAIRTNLSLHKCFVRYEDDFGSFWMVDDAEFVKRRHLSRGRPRKYDPAPGPNAAPPQFMGAQSPPMMTSPHGYSEALKRNLQGMMEECNLSYMSSEDHMMQGAEEYPSSHDDYSRPSLLNGYGSSSSHDVKAEDLSASEDVKPNIYALKNEMQASDYSNKDRNRNYLASAPTSPNAGSAHSSPAPVSPAGSAAGARSPLPLVAPDLLAMQLLDQHSQLQALMKQRLFHQHQMQKQHMSSEAAKRQLEQSRLQDQINLNLLSQSHLPPPDASPGSLGAQLGAQQQQLVQQLQAVQRQYLMHGPLSVPPNAPPGLMLWGSEMEEHPLFGRGVCKWPGCDALADDYQAFLKHLEAAHTLDDRSAAQARVQMQVVAQLELQLRRERDRLAAMMRHLHAARDSGHHPPKHPHGNCQHHGDSNITNNNTVIIVIIFNRNNNIIVIVVFVVIKMIIILININIVVNVVIVIVIIIITITIIFTIIMIIIVIVVLTGATNEGASPGPVRRRVSDKSGVTIAGEIQRNREFYKTADVRPPFTYASLIRQSIIESPDKQLTLNEIYNWFQTTFCYFRRNAATWKNAVRHNLSLHKCFMRVENVKGAVWTVDEVEFYKRRPQRAAHAPPPPIHAGYGPRLHDQFFVDYTNAIRTNLSLHKCFVRYEDDFGSFWMVDDAEFVKRRHLSRGRPRKYDPAPGPNAAPPQFMGAQSPPMMTSPHGYSEALKRNLQGMMEECNLSYMSSEDHMMQGAEEYPSSHDDYSRPSLLNGYGSSSSHDVKAEDLSASEDVKPNIYALKNEMQASDYSNKADYANSTKESSSNRSGETSPYDDYPRSEDRYRPSVSHIKDEAENLSLNEQRSDK</sequence>
<comment type="caution">
    <text evidence="1">The sequence shown here is derived from an EMBL/GenBank/DDBJ whole genome shotgun (WGS) entry which is preliminary data.</text>
</comment>
<organism evidence="1 2">
    <name type="scientific">Choristoneura fumiferana</name>
    <name type="common">Spruce budworm moth</name>
    <name type="synonym">Archips fumiferana</name>
    <dbReference type="NCBI Taxonomy" id="7141"/>
    <lineage>
        <taxon>Eukaryota</taxon>
        <taxon>Metazoa</taxon>
        <taxon>Ecdysozoa</taxon>
        <taxon>Arthropoda</taxon>
        <taxon>Hexapoda</taxon>
        <taxon>Insecta</taxon>
        <taxon>Pterygota</taxon>
        <taxon>Neoptera</taxon>
        <taxon>Endopterygota</taxon>
        <taxon>Lepidoptera</taxon>
        <taxon>Glossata</taxon>
        <taxon>Ditrysia</taxon>
        <taxon>Tortricoidea</taxon>
        <taxon>Tortricidae</taxon>
        <taxon>Tortricinae</taxon>
        <taxon>Choristoneura</taxon>
    </lineage>
</organism>
<dbReference type="EMBL" id="CM046119">
    <property type="protein sequence ID" value="KAI8425595.1"/>
    <property type="molecule type" value="Genomic_DNA"/>
</dbReference>
<accession>A0ACC0JN56</accession>
<evidence type="ECO:0000313" key="2">
    <source>
        <dbReference type="Proteomes" id="UP001064048"/>
    </source>
</evidence>
<proteinExistence type="predicted"/>
<gene>
    <name evidence="1" type="ORF">MSG28_011414</name>
</gene>